<dbReference type="PANTHER" id="PTHR21405">
    <property type="entry name" value="CDNA SEQUENCE BC021608"/>
    <property type="match status" value="1"/>
</dbReference>
<sequence>MSSATMLSQNDRLVLGALFDAESSPKNVASTCDSTSRLPGITDEELLSLQERELSAIRPLNAENPSKEDIRATIAQLGALIAQQPRYAPAYNNRAQALSMLLGDSLFDLEVVQSSLYQDLCDAIRLASPATGHSPVSALQMSVLASAYTHRGKIILNCATRLAESDCNDKILLGLLEGTSSEDLSQMAGKEFMMGGRYGNAVAKQLAVQLNPFAKMCGQIVKEAMLADLEESRAAGLM</sequence>
<dbReference type="EMBL" id="JAZHXI010000007">
    <property type="protein sequence ID" value="KAL2070144.1"/>
    <property type="molecule type" value="Genomic_DNA"/>
</dbReference>
<accession>A0ABR4CLV8</accession>
<proteinExistence type="inferred from homology"/>
<reference evidence="2 3" key="1">
    <citation type="journal article" date="2024" name="Commun. Biol.">
        <title>Comparative genomic analysis of thermophilic fungi reveals convergent evolutionary adaptations and gene losses.</title>
        <authorList>
            <person name="Steindorff A.S."/>
            <person name="Aguilar-Pontes M.V."/>
            <person name="Robinson A.J."/>
            <person name="Andreopoulos B."/>
            <person name="LaButti K."/>
            <person name="Kuo A."/>
            <person name="Mondo S."/>
            <person name="Riley R."/>
            <person name="Otillar R."/>
            <person name="Haridas S."/>
            <person name="Lipzen A."/>
            <person name="Grimwood J."/>
            <person name="Schmutz J."/>
            <person name="Clum A."/>
            <person name="Reid I.D."/>
            <person name="Moisan M.C."/>
            <person name="Butler G."/>
            <person name="Nguyen T.T.M."/>
            <person name="Dewar K."/>
            <person name="Conant G."/>
            <person name="Drula E."/>
            <person name="Henrissat B."/>
            <person name="Hansel C."/>
            <person name="Singer S."/>
            <person name="Hutchinson M.I."/>
            <person name="de Vries R.P."/>
            <person name="Natvig D.O."/>
            <person name="Powell A.J."/>
            <person name="Tsang A."/>
            <person name="Grigoriev I.V."/>
        </authorList>
    </citation>
    <scope>NUCLEOTIDE SEQUENCE [LARGE SCALE GENOMIC DNA]</scope>
    <source>
        <strain evidence="2 3">CBS 494.80</strain>
    </source>
</reference>
<keyword evidence="3" id="KW-1185">Reference proteome</keyword>
<comment type="caution">
    <text evidence="2">The sequence shown here is derived from an EMBL/GenBank/DDBJ whole genome shotgun (WGS) entry which is preliminary data.</text>
</comment>
<evidence type="ECO:0000313" key="3">
    <source>
        <dbReference type="Proteomes" id="UP001595075"/>
    </source>
</evidence>
<dbReference type="InterPro" id="IPR038906">
    <property type="entry name" value="TTC36"/>
</dbReference>
<protein>
    <submittedName>
        <fullName evidence="2">Uncharacterized protein</fullName>
    </submittedName>
</protein>
<gene>
    <name evidence="2" type="ORF">VTL71DRAFT_14824</name>
</gene>
<evidence type="ECO:0000313" key="2">
    <source>
        <dbReference type="EMBL" id="KAL2070144.1"/>
    </source>
</evidence>
<evidence type="ECO:0000256" key="1">
    <source>
        <dbReference type="ARBA" id="ARBA00006995"/>
    </source>
</evidence>
<comment type="similarity">
    <text evidence="1">Belongs to the TTC36 family.</text>
</comment>
<dbReference type="PANTHER" id="PTHR21405:SF0">
    <property type="entry name" value="TETRATRICOPEPTIDE REPEAT PROTEIN 36"/>
    <property type="match status" value="1"/>
</dbReference>
<dbReference type="Proteomes" id="UP001595075">
    <property type="component" value="Unassembled WGS sequence"/>
</dbReference>
<name>A0ABR4CLV8_9HELO</name>
<organism evidence="2 3">
    <name type="scientific">Oculimacula yallundae</name>
    <dbReference type="NCBI Taxonomy" id="86028"/>
    <lineage>
        <taxon>Eukaryota</taxon>
        <taxon>Fungi</taxon>
        <taxon>Dikarya</taxon>
        <taxon>Ascomycota</taxon>
        <taxon>Pezizomycotina</taxon>
        <taxon>Leotiomycetes</taxon>
        <taxon>Helotiales</taxon>
        <taxon>Ploettnerulaceae</taxon>
        <taxon>Oculimacula</taxon>
    </lineage>
</organism>